<dbReference type="GO" id="GO:0031490">
    <property type="term" value="F:chromatin DNA binding"/>
    <property type="evidence" value="ECO:0007669"/>
    <property type="project" value="TreeGrafter"/>
</dbReference>
<name>A0A068TZM8_COFCA</name>
<dbReference type="PANTHER" id="PTHR12549:SF11">
    <property type="entry name" value="LYSINE-SPECIFIC DEMETHYLASE JMJ25"/>
    <property type="match status" value="1"/>
</dbReference>
<dbReference type="GO" id="GO:0000118">
    <property type="term" value="C:histone deacetylase complex"/>
    <property type="evidence" value="ECO:0007669"/>
    <property type="project" value="TreeGrafter"/>
</dbReference>
<dbReference type="PANTHER" id="PTHR12549">
    <property type="entry name" value="JMJC DOMAIN-CONTAINING HISTONE DEMETHYLATION PROTEIN"/>
    <property type="match status" value="1"/>
</dbReference>
<evidence type="ECO:0000256" key="1">
    <source>
        <dbReference type="ARBA" id="ARBA00004123"/>
    </source>
</evidence>
<dbReference type="GO" id="GO:0003712">
    <property type="term" value="F:transcription coregulator activity"/>
    <property type="evidence" value="ECO:0007669"/>
    <property type="project" value="TreeGrafter"/>
</dbReference>
<protein>
    <recommendedName>
        <fullName evidence="7">JmjC domain-containing protein</fullName>
    </recommendedName>
</protein>
<dbReference type="Gene3D" id="2.60.120.650">
    <property type="entry name" value="Cupin"/>
    <property type="match status" value="1"/>
</dbReference>
<evidence type="ECO:0000313" key="6">
    <source>
        <dbReference type="Proteomes" id="UP000295252"/>
    </source>
</evidence>
<dbReference type="InterPro" id="IPR045109">
    <property type="entry name" value="LSDs-like"/>
</dbReference>
<dbReference type="PhylomeDB" id="A0A068TZM8"/>
<gene>
    <name evidence="5" type="ORF">GSCOC_T00036860001</name>
</gene>
<keyword evidence="4" id="KW-0539">Nucleus</keyword>
<reference evidence="6" key="1">
    <citation type="journal article" date="2014" name="Science">
        <title>The coffee genome provides insight into the convergent evolution of caffeine biosynthesis.</title>
        <authorList>
            <person name="Denoeud F."/>
            <person name="Carretero-Paulet L."/>
            <person name="Dereeper A."/>
            <person name="Droc G."/>
            <person name="Guyot R."/>
            <person name="Pietrella M."/>
            <person name="Zheng C."/>
            <person name="Alberti A."/>
            <person name="Anthony F."/>
            <person name="Aprea G."/>
            <person name="Aury J.M."/>
            <person name="Bento P."/>
            <person name="Bernard M."/>
            <person name="Bocs S."/>
            <person name="Campa C."/>
            <person name="Cenci A."/>
            <person name="Combes M.C."/>
            <person name="Crouzillat D."/>
            <person name="Da Silva C."/>
            <person name="Daddiego L."/>
            <person name="De Bellis F."/>
            <person name="Dussert S."/>
            <person name="Garsmeur O."/>
            <person name="Gayraud T."/>
            <person name="Guignon V."/>
            <person name="Jahn K."/>
            <person name="Jamilloux V."/>
            <person name="Joet T."/>
            <person name="Labadie K."/>
            <person name="Lan T."/>
            <person name="Leclercq J."/>
            <person name="Lepelley M."/>
            <person name="Leroy T."/>
            <person name="Li L.T."/>
            <person name="Librado P."/>
            <person name="Lopez L."/>
            <person name="Munoz A."/>
            <person name="Noel B."/>
            <person name="Pallavicini A."/>
            <person name="Perrotta G."/>
            <person name="Poncet V."/>
            <person name="Pot D."/>
            <person name="Priyono X."/>
            <person name="Rigoreau M."/>
            <person name="Rouard M."/>
            <person name="Rozas J."/>
            <person name="Tranchant-Dubreuil C."/>
            <person name="VanBuren R."/>
            <person name="Zhang Q."/>
            <person name="Andrade A.C."/>
            <person name="Argout X."/>
            <person name="Bertrand B."/>
            <person name="de Kochko A."/>
            <person name="Graziosi G."/>
            <person name="Henry R.J."/>
            <person name="Jayarama X."/>
            <person name="Ming R."/>
            <person name="Nagai C."/>
            <person name="Rounsley S."/>
            <person name="Sankoff D."/>
            <person name="Giuliano G."/>
            <person name="Albert V.A."/>
            <person name="Wincker P."/>
            <person name="Lashermes P."/>
        </authorList>
    </citation>
    <scope>NUCLEOTIDE SEQUENCE [LARGE SCALE GENOMIC DNA]</scope>
    <source>
        <strain evidence="6">cv. DH200-94</strain>
    </source>
</reference>
<dbReference type="EMBL" id="HG739091">
    <property type="protein sequence ID" value="CDP01720.1"/>
    <property type="molecule type" value="Genomic_DNA"/>
</dbReference>
<evidence type="ECO:0000256" key="2">
    <source>
        <dbReference type="ARBA" id="ARBA00006801"/>
    </source>
</evidence>
<dbReference type="GO" id="GO:0000785">
    <property type="term" value="C:chromatin"/>
    <property type="evidence" value="ECO:0007669"/>
    <property type="project" value="TreeGrafter"/>
</dbReference>
<dbReference type="GO" id="GO:0032454">
    <property type="term" value="F:histone H3K9 demethylase activity"/>
    <property type="evidence" value="ECO:0007669"/>
    <property type="project" value="InterPro"/>
</dbReference>
<dbReference type="GO" id="GO:0046872">
    <property type="term" value="F:metal ion binding"/>
    <property type="evidence" value="ECO:0007669"/>
    <property type="project" value="UniProtKB-KW"/>
</dbReference>
<proteinExistence type="inferred from homology"/>
<evidence type="ECO:0000313" key="5">
    <source>
        <dbReference type="EMBL" id="CDP01720.1"/>
    </source>
</evidence>
<keyword evidence="6" id="KW-1185">Reference proteome</keyword>
<dbReference type="GO" id="GO:0006357">
    <property type="term" value="P:regulation of transcription by RNA polymerase II"/>
    <property type="evidence" value="ECO:0007669"/>
    <property type="project" value="TreeGrafter"/>
</dbReference>
<dbReference type="AlphaFoldDB" id="A0A068TZM8"/>
<comment type="subcellular location">
    <subcellularLocation>
        <location evidence="1">Nucleus</location>
    </subcellularLocation>
</comment>
<comment type="similarity">
    <text evidence="2">Belongs to the JARID1 histone demethylase family.</text>
</comment>
<dbReference type="Gramene" id="CDP01720">
    <property type="protein sequence ID" value="CDP01720"/>
    <property type="gene ID" value="GSCOC_T00036860001"/>
</dbReference>
<sequence>MGPKTYKSYWLLRHLRWGNSVTKLHCDMSDAVNILMHTAEMTFVPEKVPKIKKLKEKHDVQDQKNSLVYLIQVIKRLWRRCRNLRAK</sequence>
<organism evidence="5 6">
    <name type="scientific">Coffea canephora</name>
    <name type="common">Robusta coffee</name>
    <dbReference type="NCBI Taxonomy" id="49390"/>
    <lineage>
        <taxon>Eukaryota</taxon>
        <taxon>Viridiplantae</taxon>
        <taxon>Streptophyta</taxon>
        <taxon>Embryophyta</taxon>
        <taxon>Tracheophyta</taxon>
        <taxon>Spermatophyta</taxon>
        <taxon>Magnoliopsida</taxon>
        <taxon>eudicotyledons</taxon>
        <taxon>Gunneridae</taxon>
        <taxon>Pentapetalae</taxon>
        <taxon>asterids</taxon>
        <taxon>lamiids</taxon>
        <taxon>Gentianales</taxon>
        <taxon>Rubiaceae</taxon>
        <taxon>Ixoroideae</taxon>
        <taxon>Gardenieae complex</taxon>
        <taxon>Bertiereae - Coffeeae clade</taxon>
        <taxon>Coffeeae</taxon>
        <taxon>Coffea</taxon>
    </lineage>
</organism>
<dbReference type="STRING" id="49390.A0A068TZM8"/>
<evidence type="ECO:0000256" key="4">
    <source>
        <dbReference type="ARBA" id="ARBA00023242"/>
    </source>
</evidence>
<evidence type="ECO:0000256" key="3">
    <source>
        <dbReference type="ARBA" id="ARBA00022723"/>
    </source>
</evidence>
<dbReference type="Proteomes" id="UP000295252">
    <property type="component" value="Chromosome IX"/>
</dbReference>
<evidence type="ECO:0008006" key="7">
    <source>
        <dbReference type="Google" id="ProtNLM"/>
    </source>
</evidence>
<dbReference type="InParanoid" id="A0A068TZM8"/>
<accession>A0A068TZM8</accession>
<keyword evidence="3" id="KW-0479">Metal-binding</keyword>